<dbReference type="EMBL" id="RJKE01000001">
    <property type="protein sequence ID" value="ROO82528.1"/>
    <property type="molecule type" value="Genomic_DNA"/>
</dbReference>
<evidence type="ECO:0000313" key="2">
    <source>
        <dbReference type="EMBL" id="ROO82669.1"/>
    </source>
</evidence>
<organism evidence="1 3">
    <name type="scientific">Actinocorallia herbida</name>
    <dbReference type="NCBI Taxonomy" id="58109"/>
    <lineage>
        <taxon>Bacteria</taxon>
        <taxon>Bacillati</taxon>
        <taxon>Actinomycetota</taxon>
        <taxon>Actinomycetes</taxon>
        <taxon>Streptosporangiales</taxon>
        <taxon>Thermomonosporaceae</taxon>
        <taxon>Actinocorallia</taxon>
    </lineage>
</organism>
<proteinExistence type="predicted"/>
<keyword evidence="3" id="KW-1185">Reference proteome</keyword>
<name>A0A3N1CP84_9ACTN</name>
<gene>
    <name evidence="1" type="ORF">EDD29_0008</name>
    <name evidence="2" type="ORF">EDD29_0150</name>
</gene>
<sequence length="118" mass="12877">MNPRTNRPQDAVPRLGPYLALKARRDLAVWLADEEGVSDDAVRKVLGRIADHLPIDQAVEAFANWREIRVKADALNSGDMDWSEAAPDTIGTDRDLQVAESSTRDADGLLAKLLGEAA</sequence>
<dbReference type="AlphaFoldDB" id="A0A3N1CP84"/>
<dbReference type="Proteomes" id="UP000272400">
    <property type="component" value="Unassembled WGS sequence"/>
</dbReference>
<reference evidence="1 3" key="1">
    <citation type="submission" date="2018-11" db="EMBL/GenBank/DDBJ databases">
        <title>Sequencing the genomes of 1000 actinobacteria strains.</title>
        <authorList>
            <person name="Klenk H.-P."/>
        </authorList>
    </citation>
    <scope>NUCLEOTIDE SEQUENCE [LARGE SCALE GENOMIC DNA]</scope>
    <source>
        <strain evidence="1 3">DSM 44254</strain>
    </source>
</reference>
<evidence type="ECO:0000313" key="1">
    <source>
        <dbReference type="EMBL" id="ROO82528.1"/>
    </source>
</evidence>
<evidence type="ECO:0000313" key="3">
    <source>
        <dbReference type="Proteomes" id="UP000272400"/>
    </source>
</evidence>
<protein>
    <submittedName>
        <fullName evidence="1">Uncharacterized protein</fullName>
    </submittedName>
</protein>
<dbReference type="EMBL" id="RJKE01000001">
    <property type="protein sequence ID" value="ROO82669.1"/>
    <property type="molecule type" value="Genomic_DNA"/>
</dbReference>
<accession>A0A3N1CP84</accession>
<comment type="caution">
    <text evidence="1">The sequence shown here is derived from an EMBL/GenBank/DDBJ whole genome shotgun (WGS) entry which is preliminary data.</text>
</comment>
<dbReference type="RefSeq" id="WP_123661544.1">
    <property type="nucleotide sequence ID" value="NZ_RJKE01000001.1"/>
</dbReference>
<dbReference type="OrthoDB" id="9781890at2"/>